<evidence type="ECO:0000256" key="3">
    <source>
        <dbReference type="SAM" id="SignalP"/>
    </source>
</evidence>
<protein>
    <submittedName>
        <fullName evidence="6">Uncharacterized protein</fullName>
    </submittedName>
</protein>
<dbReference type="PRINTS" id="PR01217">
    <property type="entry name" value="PRICHEXTENSN"/>
</dbReference>
<accession>A0A8J4RQM5</accession>
<keyword evidence="3" id="KW-0732">Signal</keyword>
<dbReference type="EMBL" id="JRKL02000926">
    <property type="protein sequence ID" value="KAF3967253.1"/>
    <property type="molecule type" value="Genomic_DNA"/>
</dbReference>
<keyword evidence="7" id="KW-1185">Reference proteome</keyword>
<sequence>MRRPKQRMSKIPLRAWILWLISMAAANAGQIDHVQPGPIDQSVLTLQANHRSEAIWNGRDPGSLKCRTRSEEFSNRVPMVDDRVVDIIKALGLEGLLRTPVEHGPLVGAYGPLVRGPLSLKWLWVLNKKNRLAHVFLDRYREQIALMLPGQVVWQPYEAELEDLPLWCVAGRAMWTATVPLVCFHLVEKHTPNRVVRQFGMIQEIPYDVDTDTVLHAIDLRGKVGVDWMRKHAGHIREWGNRLQQCCEAVLGDMPPQHEYFDWFKRVTRRFIDIPGARLILMIEGYVRLLGRHPVGTEDHNDIIDVLKAVQEIGRIQSPIPEASNEEADTPVAVAIQSLSTTERPSTSKTPARRGSHPPVATPRVVPTPDLSLSTPHPSPSPTIPSPTTHPSPSPTISPPTPHPSPSPTIPPPTPRSFPKLSDPTPPDSQQQEPPSHDTPIGPSSGIDPPHVQTKQAVGLPVVVEGRPKHISKAPPYGRGGHKHGHKVGPEAFDERHARPPHYTRQRKVQKSRYFPRRNSTYRCGAFGSNRGLRPVPPEKGIFTLDHMHLWDLEKKEYLSCLKSSGHTSEKCRHLSKKYLQCRMEKNLMAKQDMSELGFGKESNMEASGQEKGNHGTRKLLLSTKETCISSCQYIKMRTQRISLLLKKRFTTPNWIKHKEPREVHIFVDLFLQEDVK</sequence>
<gene>
    <name evidence="6" type="ORF">CMV_008721</name>
</gene>
<dbReference type="OrthoDB" id="268594at2759"/>
<feature type="compositionally biased region" description="Basic residues" evidence="2">
    <location>
        <begin position="499"/>
        <end position="511"/>
    </location>
</feature>
<evidence type="ECO:0000256" key="2">
    <source>
        <dbReference type="SAM" id="MobiDB-lite"/>
    </source>
</evidence>
<feature type="domain" description="CHCH" evidence="4">
    <location>
        <begin position="554"/>
        <end position="585"/>
    </location>
</feature>
<feature type="compositionally biased region" description="Low complexity" evidence="2">
    <location>
        <begin position="358"/>
        <end position="376"/>
    </location>
</feature>
<feature type="domain" description="Aminotransferase-like plant mobile" evidence="5">
    <location>
        <begin position="117"/>
        <end position="265"/>
    </location>
</feature>
<name>A0A8J4RQM5_9ROSI</name>
<dbReference type="InterPro" id="IPR019557">
    <property type="entry name" value="AminoTfrase-like_pln_mobile"/>
</dbReference>
<evidence type="ECO:0000259" key="4">
    <source>
        <dbReference type="Pfam" id="PF06747"/>
    </source>
</evidence>
<dbReference type="Pfam" id="PF10536">
    <property type="entry name" value="PMD"/>
    <property type="match status" value="1"/>
</dbReference>
<organism evidence="6 7">
    <name type="scientific">Castanea mollissima</name>
    <name type="common">Chinese chestnut</name>
    <dbReference type="NCBI Taxonomy" id="60419"/>
    <lineage>
        <taxon>Eukaryota</taxon>
        <taxon>Viridiplantae</taxon>
        <taxon>Streptophyta</taxon>
        <taxon>Embryophyta</taxon>
        <taxon>Tracheophyta</taxon>
        <taxon>Spermatophyta</taxon>
        <taxon>Magnoliopsida</taxon>
        <taxon>eudicotyledons</taxon>
        <taxon>Gunneridae</taxon>
        <taxon>Pentapetalae</taxon>
        <taxon>rosids</taxon>
        <taxon>fabids</taxon>
        <taxon>Fagales</taxon>
        <taxon>Fagaceae</taxon>
        <taxon>Castanea</taxon>
    </lineage>
</organism>
<feature type="signal peptide" evidence="3">
    <location>
        <begin position="1"/>
        <end position="28"/>
    </location>
</feature>
<dbReference type="Pfam" id="PF06747">
    <property type="entry name" value="CHCH"/>
    <property type="match status" value="1"/>
</dbReference>
<keyword evidence="1" id="KW-1015">Disulfide bond</keyword>
<evidence type="ECO:0000259" key="5">
    <source>
        <dbReference type="Pfam" id="PF10536"/>
    </source>
</evidence>
<evidence type="ECO:0000256" key="1">
    <source>
        <dbReference type="ARBA" id="ARBA00023157"/>
    </source>
</evidence>
<dbReference type="PROSITE" id="PS51808">
    <property type="entry name" value="CHCH"/>
    <property type="match status" value="1"/>
</dbReference>
<comment type="caution">
    <text evidence="6">The sequence shown here is derived from an EMBL/GenBank/DDBJ whole genome shotgun (WGS) entry which is preliminary data.</text>
</comment>
<feature type="region of interest" description="Disordered" evidence="2">
    <location>
        <begin position="340"/>
        <end position="511"/>
    </location>
</feature>
<feature type="chain" id="PRO_5035249495" evidence="3">
    <location>
        <begin position="29"/>
        <end position="677"/>
    </location>
</feature>
<feature type="compositionally biased region" description="Pro residues" evidence="2">
    <location>
        <begin position="377"/>
        <end position="416"/>
    </location>
</feature>
<reference evidence="6" key="1">
    <citation type="submission" date="2020-03" db="EMBL/GenBank/DDBJ databases">
        <title>Castanea mollissima Vanexum genome sequencing.</title>
        <authorList>
            <person name="Staton M."/>
        </authorList>
    </citation>
    <scope>NUCLEOTIDE SEQUENCE</scope>
    <source>
        <tissue evidence="6">Leaf</tissue>
    </source>
</reference>
<evidence type="ECO:0000313" key="7">
    <source>
        <dbReference type="Proteomes" id="UP000737018"/>
    </source>
</evidence>
<dbReference type="InterPro" id="IPR010625">
    <property type="entry name" value="CHCH"/>
</dbReference>
<evidence type="ECO:0000313" key="6">
    <source>
        <dbReference type="EMBL" id="KAF3967253.1"/>
    </source>
</evidence>
<dbReference type="AlphaFoldDB" id="A0A8J4RQM5"/>
<dbReference type="PANTHER" id="PTHR47565">
    <property type="entry name" value="CYTOCHROME C OXIDASE 19-1"/>
    <property type="match status" value="1"/>
</dbReference>
<feature type="compositionally biased region" description="Polar residues" evidence="2">
    <location>
        <begin position="340"/>
        <end position="350"/>
    </location>
</feature>
<proteinExistence type="predicted"/>
<dbReference type="PANTHER" id="PTHR47565:SF2">
    <property type="entry name" value="CYTOCHROME C OXIDASE 19-1"/>
    <property type="match status" value="1"/>
</dbReference>
<dbReference type="Proteomes" id="UP000737018">
    <property type="component" value="Unassembled WGS sequence"/>
</dbReference>